<sequence>MLGEGQECPSRCFWNLLKACSEPFDKRLCPPESRALVVILLICMTNWRRPKGIDSRVRRKFKGTVLMPNIGYGSNKKTRHVLPSGFVKFVVNNVADLELLLMHNRKYSAEIAHNVSTLKRKAIVERAAQLNIALTNGAARLRSQEDE</sequence>
<dbReference type="EMBL" id="CM055092">
    <property type="protein sequence ID" value="KAJ7568670.1"/>
    <property type="molecule type" value="Genomic_DNA"/>
</dbReference>
<organism evidence="1 2">
    <name type="scientific">Diphasiastrum complanatum</name>
    <name type="common">Issler's clubmoss</name>
    <name type="synonym">Lycopodium complanatum</name>
    <dbReference type="NCBI Taxonomy" id="34168"/>
    <lineage>
        <taxon>Eukaryota</taxon>
        <taxon>Viridiplantae</taxon>
        <taxon>Streptophyta</taxon>
        <taxon>Embryophyta</taxon>
        <taxon>Tracheophyta</taxon>
        <taxon>Lycopodiopsida</taxon>
        <taxon>Lycopodiales</taxon>
        <taxon>Lycopodiaceae</taxon>
        <taxon>Lycopodioideae</taxon>
        <taxon>Diphasiastrum</taxon>
    </lineage>
</organism>
<keyword evidence="2" id="KW-1185">Reference proteome</keyword>
<accession>A0ACC2EQL9</accession>
<evidence type="ECO:0000313" key="2">
    <source>
        <dbReference type="Proteomes" id="UP001162992"/>
    </source>
</evidence>
<proteinExistence type="predicted"/>
<name>A0ACC2EQL9_DIPCM</name>
<comment type="caution">
    <text evidence="1">The sequence shown here is derived from an EMBL/GenBank/DDBJ whole genome shotgun (WGS) entry which is preliminary data.</text>
</comment>
<dbReference type="Proteomes" id="UP001162992">
    <property type="component" value="Chromosome 1"/>
</dbReference>
<gene>
    <name evidence="1" type="ORF">O6H91_01G043300</name>
</gene>
<evidence type="ECO:0000313" key="1">
    <source>
        <dbReference type="EMBL" id="KAJ7568670.1"/>
    </source>
</evidence>
<protein>
    <submittedName>
        <fullName evidence="1">Uncharacterized protein</fullName>
    </submittedName>
</protein>
<reference evidence="2" key="1">
    <citation type="journal article" date="2024" name="Proc. Natl. Acad. Sci. U.S.A.">
        <title>Extraordinary preservation of gene collinearity over three hundred million years revealed in homosporous lycophytes.</title>
        <authorList>
            <person name="Li C."/>
            <person name="Wickell D."/>
            <person name="Kuo L.Y."/>
            <person name="Chen X."/>
            <person name="Nie B."/>
            <person name="Liao X."/>
            <person name="Peng D."/>
            <person name="Ji J."/>
            <person name="Jenkins J."/>
            <person name="Williams M."/>
            <person name="Shu S."/>
            <person name="Plott C."/>
            <person name="Barry K."/>
            <person name="Rajasekar S."/>
            <person name="Grimwood J."/>
            <person name="Han X."/>
            <person name="Sun S."/>
            <person name="Hou Z."/>
            <person name="He W."/>
            <person name="Dai G."/>
            <person name="Sun C."/>
            <person name="Schmutz J."/>
            <person name="Leebens-Mack J.H."/>
            <person name="Li F.W."/>
            <person name="Wang L."/>
        </authorList>
    </citation>
    <scope>NUCLEOTIDE SEQUENCE [LARGE SCALE GENOMIC DNA]</scope>
    <source>
        <strain evidence="2">cv. PW_Plant_1</strain>
    </source>
</reference>